<dbReference type="Pfam" id="PF03023">
    <property type="entry name" value="MurJ"/>
    <property type="match status" value="1"/>
</dbReference>
<dbReference type="RefSeq" id="WP_058593182.1">
    <property type="nucleotide sequence ID" value="NZ_LDRK01000015.1"/>
</dbReference>
<keyword evidence="4" id="KW-0133">Cell shape</keyword>
<evidence type="ECO:0000256" key="4">
    <source>
        <dbReference type="ARBA" id="ARBA00022960"/>
    </source>
</evidence>
<feature type="transmembrane region" description="Helical" evidence="8">
    <location>
        <begin position="467"/>
        <end position="487"/>
    </location>
</feature>
<feature type="transmembrane region" description="Helical" evidence="8">
    <location>
        <begin position="368"/>
        <end position="391"/>
    </location>
</feature>
<evidence type="ECO:0000256" key="1">
    <source>
        <dbReference type="ARBA" id="ARBA00004651"/>
    </source>
</evidence>
<keyword evidence="6 8" id="KW-1133">Transmembrane helix</keyword>
<evidence type="ECO:0000256" key="3">
    <source>
        <dbReference type="ARBA" id="ARBA00022692"/>
    </source>
</evidence>
<evidence type="ECO:0000313" key="10">
    <source>
        <dbReference type="Proteomes" id="UP000070810"/>
    </source>
</evidence>
<dbReference type="GO" id="GO:0005886">
    <property type="term" value="C:plasma membrane"/>
    <property type="evidence" value="ECO:0007669"/>
    <property type="project" value="UniProtKB-SubCell"/>
</dbReference>
<evidence type="ECO:0000256" key="7">
    <source>
        <dbReference type="ARBA" id="ARBA00023136"/>
    </source>
</evidence>
<feature type="transmembrane region" description="Helical" evidence="8">
    <location>
        <begin position="284"/>
        <end position="304"/>
    </location>
</feature>
<dbReference type="PANTHER" id="PTHR47019">
    <property type="entry name" value="LIPID II FLIPPASE MURJ"/>
    <property type="match status" value="1"/>
</dbReference>
<dbReference type="NCBIfam" id="TIGR01695">
    <property type="entry name" value="murJ_mviN"/>
    <property type="match status" value="1"/>
</dbReference>
<comment type="caution">
    <text evidence="9">The sequence shown here is derived from an EMBL/GenBank/DDBJ whole genome shotgun (WGS) entry which is preliminary data.</text>
</comment>
<evidence type="ECO:0000313" key="9">
    <source>
        <dbReference type="EMBL" id="KTR86768.1"/>
    </source>
</evidence>
<evidence type="ECO:0000256" key="5">
    <source>
        <dbReference type="ARBA" id="ARBA00022984"/>
    </source>
</evidence>
<feature type="transmembrane region" description="Helical" evidence="8">
    <location>
        <begin position="398"/>
        <end position="418"/>
    </location>
</feature>
<proteinExistence type="predicted"/>
<evidence type="ECO:0000256" key="2">
    <source>
        <dbReference type="ARBA" id="ARBA00022475"/>
    </source>
</evidence>
<dbReference type="InterPro" id="IPR051050">
    <property type="entry name" value="Lipid_II_flippase_MurJ/MviN"/>
</dbReference>
<dbReference type="PRINTS" id="PR01806">
    <property type="entry name" value="VIRFACTRMVIN"/>
</dbReference>
<dbReference type="OrthoDB" id="9786339at2"/>
<feature type="transmembrane region" description="Helical" evidence="8">
    <location>
        <begin position="199"/>
        <end position="222"/>
    </location>
</feature>
<gene>
    <name evidence="9" type="ORF">NS354_03255</name>
</gene>
<dbReference type="AlphaFoldDB" id="A0A147EQT4"/>
<feature type="transmembrane region" description="Helical" evidence="8">
    <location>
        <begin position="54"/>
        <end position="73"/>
    </location>
</feature>
<keyword evidence="10" id="KW-1185">Reference proteome</keyword>
<name>A0A147EQT4_9MICO</name>
<feature type="transmembrane region" description="Helical" evidence="8">
    <location>
        <begin position="424"/>
        <end position="447"/>
    </location>
</feature>
<feature type="transmembrane region" description="Helical" evidence="8">
    <location>
        <begin position="325"/>
        <end position="348"/>
    </location>
</feature>
<keyword evidence="3 8" id="KW-0812">Transmembrane</keyword>
<dbReference type="PATRIC" id="fig|1079994.3.peg.639"/>
<dbReference type="GO" id="GO:0008360">
    <property type="term" value="P:regulation of cell shape"/>
    <property type="evidence" value="ECO:0007669"/>
    <property type="project" value="UniProtKB-KW"/>
</dbReference>
<keyword evidence="7 8" id="KW-0472">Membrane</keyword>
<dbReference type="GO" id="GO:0034204">
    <property type="term" value="P:lipid translocation"/>
    <property type="evidence" value="ECO:0007669"/>
    <property type="project" value="TreeGrafter"/>
</dbReference>
<feature type="transmembrane region" description="Helical" evidence="8">
    <location>
        <begin position="124"/>
        <end position="144"/>
    </location>
</feature>
<organism evidence="9 10">
    <name type="scientific">Leucobacter chromiiresistens</name>
    <dbReference type="NCBI Taxonomy" id="1079994"/>
    <lineage>
        <taxon>Bacteria</taxon>
        <taxon>Bacillati</taxon>
        <taxon>Actinomycetota</taxon>
        <taxon>Actinomycetes</taxon>
        <taxon>Micrococcales</taxon>
        <taxon>Microbacteriaceae</taxon>
        <taxon>Leucobacter</taxon>
    </lineage>
</organism>
<dbReference type="PANTHER" id="PTHR47019:SF1">
    <property type="entry name" value="LIPID II FLIPPASE MURJ"/>
    <property type="match status" value="1"/>
</dbReference>
<protein>
    <submittedName>
        <fullName evidence="9">MOP family membrane protein</fullName>
    </submittedName>
</protein>
<accession>A0A147EQT4</accession>
<dbReference type="InterPro" id="IPR004268">
    <property type="entry name" value="MurJ"/>
</dbReference>
<dbReference type="Proteomes" id="UP000070810">
    <property type="component" value="Unassembled WGS sequence"/>
</dbReference>
<sequence>MAAGLIRASAVMASGTIVSRVLGLGKAMLLAYAIGSVGARSADAFANGNLLPNTVYMILIGGVLNAVLVPQIVKAAQNSDGGAGYINKILTLVTTALVVITGLAMAAAPWIVRITVEGWGEDQLALATAFAYWCMPQVVFYGIYTVMGEVLNARSRFGPFTWAPVLNNLIAIGGILVFIAMFGADPEGRLAVTGWTPEMIAVLGGSATLGIVAQALILFVSWRSAGIRFRPDFAWRGVGLGHTARLATWTLAMVVVMQVGGIVTNRIVAIGSGEGPSTSAMQNVWLIFMMPHSVIAVSLATAYFTRLAEWGQSGRMAEFRSDLSASLRQIALVMVYAAVILVTAAPFVGRIINFGALPEQVDMFAEALVAYAASLAAYSFLFVVQRAFYALSDTRTPFVFTTIQMVLVIALSLLLPVLVAPRHIGVSFALIWSFATIVEALLATWLLRRKIGSIDGRRVAQSLTKYLLAAIPALAVGLLATHLGRLLAPEFGVWQALPFAAVEAVIVGVVYLLVLRLLRSSEVSDIVGTISRTLGRTRS</sequence>
<feature type="transmembrane region" description="Helical" evidence="8">
    <location>
        <begin position="243"/>
        <end position="264"/>
    </location>
</feature>
<dbReference type="GO" id="GO:0009252">
    <property type="term" value="P:peptidoglycan biosynthetic process"/>
    <property type="evidence" value="ECO:0007669"/>
    <property type="project" value="UniProtKB-KW"/>
</dbReference>
<keyword evidence="5" id="KW-0573">Peptidoglycan synthesis</keyword>
<feature type="transmembrane region" description="Helical" evidence="8">
    <location>
        <begin position="85"/>
        <end position="112"/>
    </location>
</feature>
<feature type="transmembrane region" description="Helical" evidence="8">
    <location>
        <begin position="12"/>
        <end position="34"/>
    </location>
</feature>
<keyword evidence="2" id="KW-1003">Cell membrane</keyword>
<dbReference type="EMBL" id="LDRK01000015">
    <property type="protein sequence ID" value="KTR86768.1"/>
    <property type="molecule type" value="Genomic_DNA"/>
</dbReference>
<evidence type="ECO:0000256" key="8">
    <source>
        <dbReference type="SAM" id="Phobius"/>
    </source>
</evidence>
<dbReference type="GO" id="GO:0015648">
    <property type="term" value="F:lipid-linked peptidoglycan transporter activity"/>
    <property type="evidence" value="ECO:0007669"/>
    <property type="project" value="TreeGrafter"/>
</dbReference>
<evidence type="ECO:0000256" key="6">
    <source>
        <dbReference type="ARBA" id="ARBA00022989"/>
    </source>
</evidence>
<reference evidence="9 10" key="1">
    <citation type="journal article" date="2016" name="Front. Microbiol.">
        <title>Genomic Resource of Rice Seed Associated Bacteria.</title>
        <authorList>
            <person name="Midha S."/>
            <person name="Bansal K."/>
            <person name="Sharma S."/>
            <person name="Kumar N."/>
            <person name="Patil P.P."/>
            <person name="Chaudhry V."/>
            <person name="Patil P.B."/>
        </authorList>
    </citation>
    <scope>NUCLEOTIDE SEQUENCE [LARGE SCALE GENOMIC DNA]</scope>
    <source>
        <strain evidence="9 10">NS354</strain>
    </source>
</reference>
<feature type="transmembrane region" description="Helical" evidence="8">
    <location>
        <begin position="493"/>
        <end position="514"/>
    </location>
</feature>
<feature type="transmembrane region" description="Helical" evidence="8">
    <location>
        <begin position="165"/>
        <end position="184"/>
    </location>
</feature>
<comment type="subcellular location">
    <subcellularLocation>
        <location evidence="1">Cell membrane</location>
        <topology evidence="1">Multi-pass membrane protein</topology>
    </subcellularLocation>
</comment>